<feature type="domain" description="Stability determinant" evidence="1">
    <location>
        <begin position="27"/>
        <end position="58"/>
    </location>
</feature>
<reference evidence="2" key="1">
    <citation type="submission" date="2023-03" db="EMBL/GenBank/DDBJ databases">
        <title>Andean soil-derived lignocellulolytic bacterial consortium as a source of novel taxa and putative plastic-active enzymes.</title>
        <authorList>
            <person name="Diaz-Garcia L."/>
            <person name="Chuvochina M."/>
            <person name="Feuerriegel G."/>
            <person name="Bunk B."/>
            <person name="Sproer C."/>
            <person name="Streit W.R."/>
            <person name="Rodriguez L.M."/>
            <person name="Overmann J."/>
            <person name="Jimenez D.J."/>
        </authorList>
    </citation>
    <scope>NUCLEOTIDE SEQUENCE</scope>
    <source>
        <strain evidence="2">MAG 26</strain>
    </source>
</reference>
<evidence type="ECO:0000313" key="3">
    <source>
        <dbReference type="Proteomes" id="UP001218362"/>
    </source>
</evidence>
<dbReference type="Proteomes" id="UP001218362">
    <property type="component" value="Chromosome"/>
</dbReference>
<gene>
    <name evidence="2" type="ORF">P0Y56_02640</name>
</gene>
<name>A0AAJ6BNK9_9SPHN</name>
<dbReference type="AlphaFoldDB" id="A0AAJ6BNK9"/>
<evidence type="ECO:0000313" key="2">
    <source>
        <dbReference type="EMBL" id="WEK47197.1"/>
    </source>
</evidence>
<evidence type="ECO:0000259" key="1">
    <source>
        <dbReference type="Pfam" id="PF21217"/>
    </source>
</evidence>
<dbReference type="EMBL" id="CP119316">
    <property type="protein sequence ID" value="WEK47197.1"/>
    <property type="molecule type" value="Genomic_DNA"/>
</dbReference>
<sequence length="72" mass="8356">MPCKTFGGILHLMNKYSPLISEFESAEEEAAYHEWLAEKVAKSLASDKPRVPHDEVMARIDRLLEEKQQRQK</sequence>
<organism evidence="2 3">
    <name type="scientific">Candidatus Andeanibacterium colombiense</name>
    <dbReference type="NCBI Taxonomy" id="3121345"/>
    <lineage>
        <taxon>Bacteria</taxon>
        <taxon>Pseudomonadati</taxon>
        <taxon>Pseudomonadota</taxon>
        <taxon>Alphaproteobacteria</taxon>
        <taxon>Sphingomonadales</taxon>
        <taxon>Sphingomonadaceae</taxon>
        <taxon>Candidatus Andeanibacterium</taxon>
    </lineage>
</organism>
<dbReference type="KEGG" id="acob:P0Y56_02640"/>
<dbReference type="Pfam" id="PF21217">
    <property type="entry name" value="PaaA2"/>
    <property type="match status" value="1"/>
</dbReference>
<dbReference type="Gene3D" id="6.20.450.20">
    <property type="match status" value="1"/>
</dbReference>
<accession>A0AAJ6BNK9</accession>
<protein>
    <submittedName>
        <fullName evidence="2">Stability determinant</fullName>
    </submittedName>
</protein>
<dbReference type="InterPro" id="IPR048851">
    <property type="entry name" value="PaaA2_dom"/>
</dbReference>
<proteinExistence type="predicted"/>